<evidence type="ECO:0000313" key="2">
    <source>
        <dbReference type="EMBL" id="AIA89063.1"/>
    </source>
</evidence>
<organism evidence="2">
    <name type="scientific">uncultured Lactobacillus sp</name>
    <dbReference type="NCBI Taxonomy" id="153152"/>
    <lineage>
        <taxon>Bacteria</taxon>
        <taxon>Bacillati</taxon>
        <taxon>Bacillota</taxon>
        <taxon>Bacilli</taxon>
        <taxon>Lactobacillales</taxon>
        <taxon>Lactobacillaceae</taxon>
        <taxon>Lactobacillus</taxon>
        <taxon>environmental samples</taxon>
    </lineage>
</organism>
<reference evidence="2" key="1">
    <citation type="journal article" date="2013" name="Environ. Microbiol.">
        <title>Seasonally variable intestinal metagenomes of the red palm weevil (Rhynchophorus ferrugineus).</title>
        <authorList>
            <person name="Jia S."/>
            <person name="Zhang X."/>
            <person name="Zhang G."/>
            <person name="Yin A."/>
            <person name="Zhang S."/>
            <person name="Li F."/>
            <person name="Wang L."/>
            <person name="Zhao D."/>
            <person name="Yun Q."/>
            <person name="Tala"/>
            <person name="Wang J."/>
            <person name="Sun G."/>
            <person name="Baabdullah M."/>
            <person name="Yu X."/>
            <person name="Hu S."/>
            <person name="Al-Mssallem I.S."/>
            <person name="Yu J."/>
        </authorList>
    </citation>
    <scope>NUCLEOTIDE SEQUENCE</scope>
</reference>
<accession>A0A060BXB8</accession>
<dbReference type="AlphaFoldDB" id="A0A060BXB8"/>
<dbReference type="Pfam" id="PF17996">
    <property type="entry name" value="CE2_N"/>
    <property type="match status" value="1"/>
</dbReference>
<sequence>MDLASGFHYTEFDNLSVERVDGYLPYYTQYLDGLSMSEPTDPSVTLLSYDGEWNHALGGGMYEYNRSSSKNTSAGAAVSYTFTGSGIDVLGQNDGSALLDVYVDGQLVAAGAPTAAAGQYQQAYVLRGLSWGQHTVRLQVVSGTLNVDAVGVTATAATGSPTRPPSRPRPR</sequence>
<feature type="domain" description="Carbohydrate esterase 2 N-terminal" evidence="1">
    <location>
        <begin position="66"/>
        <end position="142"/>
    </location>
</feature>
<proteinExistence type="predicted"/>
<dbReference type="InterPro" id="IPR040794">
    <property type="entry name" value="CE2_N"/>
</dbReference>
<protein>
    <submittedName>
        <fullName evidence="2">CAZy families GH59 protein</fullName>
    </submittedName>
</protein>
<dbReference type="Gene3D" id="2.60.120.260">
    <property type="entry name" value="Galactose-binding domain-like"/>
    <property type="match status" value="1"/>
</dbReference>
<dbReference type="EMBL" id="KF121771">
    <property type="protein sequence ID" value="AIA89063.1"/>
    <property type="molecule type" value="Genomic_DNA"/>
</dbReference>
<feature type="non-terminal residue" evidence="2">
    <location>
        <position position="171"/>
    </location>
</feature>
<evidence type="ECO:0000259" key="1">
    <source>
        <dbReference type="Pfam" id="PF17996"/>
    </source>
</evidence>
<name>A0A060BXB8_9LACO</name>